<evidence type="ECO:0000259" key="5">
    <source>
        <dbReference type="PROSITE" id="PS51464"/>
    </source>
</evidence>
<dbReference type="PANTHER" id="PTHR30514:SF1">
    <property type="entry name" value="HTH-TYPE TRANSCRIPTIONAL REGULATOR HEXR-RELATED"/>
    <property type="match status" value="1"/>
</dbReference>
<dbReference type="PANTHER" id="PTHR30514">
    <property type="entry name" value="GLUCOKINASE"/>
    <property type="match status" value="1"/>
</dbReference>
<dbReference type="GO" id="GO:0003677">
    <property type="term" value="F:DNA binding"/>
    <property type="evidence" value="ECO:0007669"/>
    <property type="project" value="UniProtKB-KW"/>
</dbReference>
<proteinExistence type="predicted"/>
<keyword evidence="2" id="KW-0238">DNA-binding</keyword>
<dbReference type="PROSITE" id="PS51071">
    <property type="entry name" value="HTH_RPIR"/>
    <property type="match status" value="1"/>
</dbReference>
<evidence type="ECO:0000313" key="6">
    <source>
        <dbReference type="EMBL" id="GJN65970.1"/>
    </source>
</evidence>
<sequence>MPTNLQNVIERISAEYYQLTASERKVADYVTDHQRDTQIMSISELAEACGVAEATISRFCRKLDYKGYNAFKLALANHAASRRGIPFLSGEVTPEDDIQEMCHKLYGAEVDAISQTLTLIRPENILQAADILTQADKVLCLGQGGSMIMAEEAAHLFATAGMSFYSLSDSHMQIISAASLTERDAILFFSYSGATREAIELLELAHQRKVRVILVTHFPKSPACAYANVVLQCGANEGPLQLGSVPARMAQLFLIDTLFTEVCRRQEGQIEQVRRDIAEALTVRHI</sequence>
<dbReference type="InterPro" id="IPR009057">
    <property type="entry name" value="Homeodomain-like_sf"/>
</dbReference>
<evidence type="ECO:0000259" key="4">
    <source>
        <dbReference type="PROSITE" id="PS51071"/>
    </source>
</evidence>
<dbReference type="InterPro" id="IPR046348">
    <property type="entry name" value="SIS_dom_sf"/>
</dbReference>
<dbReference type="Gene3D" id="3.40.50.10490">
    <property type="entry name" value="Glucose-6-phosphate isomerase like protein, domain 1"/>
    <property type="match status" value="1"/>
</dbReference>
<dbReference type="GO" id="GO:1901135">
    <property type="term" value="P:carbohydrate derivative metabolic process"/>
    <property type="evidence" value="ECO:0007669"/>
    <property type="project" value="InterPro"/>
</dbReference>
<dbReference type="InterPro" id="IPR035472">
    <property type="entry name" value="RpiR-like_SIS"/>
</dbReference>
<dbReference type="InterPro" id="IPR001347">
    <property type="entry name" value="SIS_dom"/>
</dbReference>
<name>A0AA37N5L1_9FIRM</name>
<keyword evidence="7" id="KW-1185">Reference proteome</keyword>
<dbReference type="SUPFAM" id="SSF46689">
    <property type="entry name" value="Homeodomain-like"/>
    <property type="match status" value="1"/>
</dbReference>
<evidence type="ECO:0000256" key="1">
    <source>
        <dbReference type="ARBA" id="ARBA00023015"/>
    </source>
</evidence>
<dbReference type="InterPro" id="IPR000281">
    <property type="entry name" value="HTH_RpiR"/>
</dbReference>
<feature type="domain" description="SIS" evidence="5">
    <location>
        <begin position="128"/>
        <end position="268"/>
    </location>
</feature>
<dbReference type="InterPro" id="IPR047640">
    <property type="entry name" value="RpiR-like"/>
</dbReference>
<feature type="domain" description="HTH rpiR-type" evidence="4">
    <location>
        <begin position="6"/>
        <end position="82"/>
    </location>
</feature>
<protein>
    <submittedName>
        <fullName evidence="6">Transcriptional regulator HexR</fullName>
    </submittedName>
</protein>
<keyword evidence="3" id="KW-0804">Transcription</keyword>
<dbReference type="Gene3D" id="1.10.10.10">
    <property type="entry name" value="Winged helix-like DNA-binding domain superfamily/Winged helix DNA-binding domain"/>
    <property type="match status" value="1"/>
</dbReference>
<comment type="caution">
    <text evidence="6">The sequence shown here is derived from an EMBL/GenBank/DDBJ whole genome shotgun (WGS) entry which is preliminary data.</text>
</comment>
<gene>
    <name evidence="6" type="primary">yebK</name>
    <name evidence="6" type="ORF">JCM17207_25950</name>
</gene>
<dbReference type="CDD" id="cd05013">
    <property type="entry name" value="SIS_RpiR"/>
    <property type="match status" value="1"/>
</dbReference>
<evidence type="ECO:0000256" key="3">
    <source>
        <dbReference type="ARBA" id="ARBA00023163"/>
    </source>
</evidence>
<dbReference type="Pfam" id="PF01380">
    <property type="entry name" value="SIS"/>
    <property type="match status" value="1"/>
</dbReference>
<organism evidence="6 7">
    <name type="scientific">Faecalibacterium gallinarum</name>
    <dbReference type="NCBI Taxonomy" id="2903556"/>
    <lineage>
        <taxon>Bacteria</taxon>
        <taxon>Bacillati</taxon>
        <taxon>Bacillota</taxon>
        <taxon>Clostridia</taxon>
        <taxon>Eubacteriales</taxon>
        <taxon>Oscillospiraceae</taxon>
        <taxon>Faecalibacterium</taxon>
    </lineage>
</organism>
<dbReference type="AlphaFoldDB" id="A0AA37N5L1"/>
<dbReference type="RefSeq" id="WP_238318156.1">
    <property type="nucleotide sequence ID" value="NZ_BQKV01000115.1"/>
</dbReference>
<dbReference type="EMBL" id="BQKV01000115">
    <property type="protein sequence ID" value="GJN65970.1"/>
    <property type="molecule type" value="Genomic_DNA"/>
</dbReference>
<evidence type="ECO:0000313" key="7">
    <source>
        <dbReference type="Proteomes" id="UP001055185"/>
    </source>
</evidence>
<dbReference type="GO" id="GO:0097367">
    <property type="term" value="F:carbohydrate derivative binding"/>
    <property type="evidence" value="ECO:0007669"/>
    <property type="project" value="InterPro"/>
</dbReference>
<dbReference type="Proteomes" id="UP001055185">
    <property type="component" value="Unassembled WGS sequence"/>
</dbReference>
<accession>A0AA37N5L1</accession>
<dbReference type="SUPFAM" id="SSF53697">
    <property type="entry name" value="SIS domain"/>
    <property type="match status" value="1"/>
</dbReference>
<evidence type="ECO:0000256" key="2">
    <source>
        <dbReference type="ARBA" id="ARBA00023125"/>
    </source>
</evidence>
<dbReference type="GO" id="GO:0003700">
    <property type="term" value="F:DNA-binding transcription factor activity"/>
    <property type="evidence" value="ECO:0007669"/>
    <property type="project" value="InterPro"/>
</dbReference>
<dbReference type="Pfam" id="PF01418">
    <property type="entry name" value="HTH_6"/>
    <property type="match status" value="1"/>
</dbReference>
<keyword evidence="1" id="KW-0805">Transcription regulation</keyword>
<dbReference type="InterPro" id="IPR036388">
    <property type="entry name" value="WH-like_DNA-bd_sf"/>
</dbReference>
<dbReference type="PROSITE" id="PS51464">
    <property type="entry name" value="SIS"/>
    <property type="match status" value="1"/>
</dbReference>
<reference evidence="6" key="1">
    <citation type="journal article" date="2022" name="Int. J. Syst. Evol. Microbiol.">
        <title>Genome-based, phenotypic and chemotaxonomic classification of Faecalibacterium strains: proposal of three novel species Faecalibacterium duncaniae sp. nov., Faecalibacterium hattorii sp. nov. and Faecalibacterium gallinarum sp. nov. .</title>
        <authorList>
            <person name="Sakamoto M."/>
            <person name="Sakurai N."/>
            <person name="Tanno H."/>
            <person name="Iino T."/>
            <person name="Ohkuma M."/>
            <person name="Endo A."/>
        </authorList>
    </citation>
    <scope>NUCLEOTIDE SEQUENCE</scope>
    <source>
        <strain evidence="6">JCM 17207</strain>
    </source>
</reference>